<gene>
    <name evidence="11" type="primary">sgo1</name>
</gene>
<dbReference type="Gene3D" id="1.20.5.730">
    <property type="entry name" value="Single helix bin"/>
    <property type="match status" value="1"/>
</dbReference>
<feature type="region of interest" description="Disordered" evidence="9">
    <location>
        <begin position="25"/>
        <end position="48"/>
    </location>
</feature>
<evidence type="ECO:0000256" key="8">
    <source>
        <dbReference type="ARBA" id="ARBA00023328"/>
    </source>
</evidence>
<evidence type="ECO:0000256" key="7">
    <source>
        <dbReference type="ARBA" id="ARBA00023306"/>
    </source>
</evidence>
<keyword evidence="3" id="KW-0158">Chromosome</keyword>
<dbReference type="GO" id="GO:0005634">
    <property type="term" value="C:nucleus"/>
    <property type="evidence" value="ECO:0007669"/>
    <property type="project" value="InterPro"/>
</dbReference>
<dbReference type="Pfam" id="PF07557">
    <property type="entry name" value="Shugoshin_C"/>
    <property type="match status" value="1"/>
</dbReference>
<feature type="compositionally biased region" description="Basic residues" evidence="9">
    <location>
        <begin position="255"/>
        <end position="265"/>
    </location>
</feature>
<dbReference type="GeneID" id="114471998"/>
<dbReference type="PANTHER" id="PTHR21577:SF3">
    <property type="entry name" value="SHUGOSHIN 1-RELATED"/>
    <property type="match status" value="1"/>
</dbReference>
<dbReference type="GO" id="GO:0045132">
    <property type="term" value="P:meiotic chromosome segregation"/>
    <property type="evidence" value="ECO:0007669"/>
    <property type="project" value="InterPro"/>
</dbReference>
<dbReference type="InterPro" id="IPR038889">
    <property type="entry name" value="Shugoshin1/2"/>
</dbReference>
<feature type="domain" description="Shugoshin C-terminal" evidence="10">
    <location>
        <begin position="573"/>
        <end position="594"/>
    </location>
</feature>
<evidence type="ECO:0000256" key="9">
    <source>
        <dbReference type="SAM" id="MobiDB-lite"/>
    </source>
</evidence>
<comment type="subcellular location">
    <subcellularLocation>
        <location evidence="1">Chromosome</location>
        <location evidence="1">Centromere</location>
    </subcellularLocation>
</comment>
<feature type="compositionally biased region" description="Polar residues" evidence="9">
    <location>
        <begin position="463"/>
        <end position="475"/>
    </location>
</feature>
<evidence type="ECO:0000256" key="5">
    <source>
        <dbReference type="ARBA" id="ARBA00022829"/>
    </source>
</evidence>
<feature type="compositionally biased region" description="Basic and acidic residues" evidence="9">
    <location>
        <begin position="356"/>
        <end position="368"/>
    </location>
</feature>
<reference evidence="11" key="2">
    <citation type="submission" date="2025-08" db="UniProtKB">
        <authorList>
            <consortium name="Ensembl"/>
        </authorList>
    </citation>
    <scope>IDENTIFICATION</scope>
</reference>
<dbReference type="RefSeq" id="XP_028316819.1">
    <property type="nucleotide sequence ID" value="XM_028461018.1"/>
</dbReference>
<proteinExistence type="inferred from homology"/>
<evidence type="ECO:0000256" key="2">
    <source>
        <dbReference type="ARBA" id="ARBA00010845"/>
    </source>
</evidence>
<evidence type="ECO:0000256" key="1">
    <source>
        <dbReference type="ARBA" id="ARBA00004584"/>
    </source>
</evidence>
<evidence type="ECO:0000256" key="4">
    <source>
        <dbReference type="ARBA" id="ARBA00022618"/>
    </source>
</evidence>
<evidence type="ECO:0000259" key="10">
    <source>
        <dbReference type="Pfam" id="PF07557"/>
    </source>
</evidence>
<keyword evidence="4" id="KW-0132">Cell division</keyword>
<evidence type="ECO:0000313" key="12">
    <source>
        <dbReference type="Proteomes" id="UP000694680"/>
    </source>
</evidence>
<feature type="region of interest" description="Disordered" evidence="9">
    <location>
        <begin position="603"/>
        <end position="642"/>
    </location>
</feature>
<organism evidence="11 12">
    <name type="scientific">Gouania willdenowi</name>
    <name type="common">Blunt-snouted clingfish</name>
    <name type="synonym">Lepadogaster willdenowi</name>
    <dbReference type="NCBI Taxonomy" id="441366"/>
    <lineage>
        <taxon>Eukaryota</taxon>
        <taxon>Metazoa</taxon>
        <taxon>Chordata</taxon>
        <taxon>Craniata</taxon>
        <taxon>Vertebrata</taxon>
        <taxon>Euteleostomi</taxon>
        <taxon>Actinopterygii</taxon>
        <taxon>Neopterygii</taxon>
        <taxon>Teleostei</taxon>
        <taxon>Neoteleostei</taxon>
        <taxon>Acanthomorphata</taxon>
        <taxon>Ovalentaria</taxon>
        <taxon>Blenniimorphae</taxon>
        <taxon>Blenniiformes</taxon>
        <taxon>Gobiesocoidei</taxon>
        <taxon>Gobiesocidae</taxon>
        <taxon>Gobiesocinae</taxon>
        <taxon>Gouania</taxon>
    </lineage>
</organism>
<evidence type="ECO:0000256" key="6">
    <source>
        <dbReference type="ARBA" id="ARBA00023054"/>
    </source>
</evidence>
<evidence type="ECO:0000313" key="11">
    <source>
        <dbReference type="Ensembl" id="ENSGWIP00000010976.1"/>
    </source>
</evidence>
<keyword evidence="7" id="KW-0131">Cell cycle</keyword>
<protein>
    <recommendedName>
        <fullName evidence="10">Shugoshin C-terminal domain-containing protein</fullName>
    </recommendedName>
</protein>
<dbReference type="GO" id="GO:0051301">
    <property type="term" value="P:cell division"/>
    <property type="evidence" value="ECO:0007669"/>
    <property type="project" value="UniProtKB-KW"/>
</dbReference>
<reference evidence="11" key="3">
    <citation type="submission" date="2025-09" db="UniProtKB">
        <authorList>
            <consortium name="Ensembl"/>
        </authorList>
    </citation>
    <scope>IDENTIFICATION</scope>
</reference>
<evidence type="ECO:0000256" key="3">
    <source>
        <dbReference type="ARBA" id="ARBA00022454"/>
    </source>
</evidence>
<feature type="compositionally biased region" description="Polar residues" evidence="9">
    <location>
        <begin position="315"/>
        <end position="330"/>
    </location>
</feature>
<keyword evidence="6" id="KW-0175">Coiled coil</keyword>
<feature type="region of interest" description="Disordered" evidence="9">
    <location>
        <begin position="162"/>
        <end position="199"/>
    </location>
</feature>
<keyword evidence="8" id="KW-0137">Centromere</keyword>
<name>A0A8C5G2Z8_GOUWI</name>
<accession>A0A8C5G2Z8</accession>
<keyword evidence="12" id="KW-1185">Reference proteome</keyword>
<dbReference type="GO" id="GO:0000775">
    <property type="term" value="C:chromosome, centromeric region"/>
    <property type="evidence" value="ECO:0007669"/>
    <property type="project" value="UniProtKB-SubCell"/>
</dbReference>
<sequence>MVKERAQKKCIQQSLEDIKVRMKEKRNKRLASASAPGRGRSRIMSQCSGSNSTHSILMGVQLNNKALAVAVQAEKEKVRQASAVILQLKREQQAMFLHLLLLKKKLKEQKALTACALERKSPKSFDQPQQHMLSERKRSGEMLDELQLCKASPIYADHQHSKMNGELDKQVPLPSTVGVRHRRAEAKSRRRSERVRESIQQSHVGFVALTSSPIFTDPESLAPASQQAEPEMAAPCDTVEPQHSTPEPAPPQKTQSRKQNQHHTRPKPEPAAKKPERGRKPERGPLKKPWENPKPRTRSKSRDRSATRAKAAPASQGNKLNTSLGFNDTFNFDCEETVHVTPFRAKVDDGQSSTPTREELSQEEHEQAEAAPAALKVSETGTTSPSSESEDSLYVPQRTKHRRSSPDRMKRVITRRRRDSREIQPTQSNAPKQGFTVFTDEASGPITAECKSGKAHLHPSADFSFSNSPNNTEQEQPMEPVGGNLDNSLPAVSPLVMHLDGVLSNFGETSCEAPAVLAHQTPQRRKKNKKFGLGVRSAGRGLSLCDVTNLSPAAYRKFSRPSDARSSTPVPARKRRCTMTVNYKEPSLSSKLRRGDKHTDLQFLSSPIFKQKSDRRSVQKSRSSLSGQPPFNKYNESFVGCR</sequence>
<comment type="similarity">
    <text evidence="2">Belongs to the shugoshin family.</text>
</comment>
<feature type="compositionally biased region" description="Basic residues" evidence="9">
    <location>
        <begin position="179"/>
        <end position="193"/>
    </location>
</feature>
<reference evidence="11" key="1">
    <citation type="submission" date="2020-06" db="EMBL/GenBank/DDBJ databases">
        <authorList>
            <consortium name="Wellcome Sanger Institute Data Sharing"/>
        </authorList>
    </citation>
    <scope>NUCLEOTIDE SEQUENCE [LARGE SCALE GENOMIC DNA]</scope>
</reference>
<keyword evidence="5" id="KW-0159">Chromosome partition</keyword>
<feature type="region of interest" description="Disordered" evidence="9">
    <location>
        <begin position="217"/>
        <end position="434"/>
    </location>
</feature>
<feature type="compositionally biased region" description="Polar residues" evidence="9">
    <location>
        <begin position="620"/>
        <end position="629"/>
    </location>
</feature>
<dbReference type="InterPro" id="IPR011515">
    <property type="entry name" value="Shugoshin_C"/>
</dbReference>
<dbReference type="AlphaFoldDB" id="A0A8C5G2Z8"/>
<feature type="compositionally biased region" description="Low complexity" evidence="9">
    <location>
        <begin position="369"/>
        <end position="387"/>
    </location>
</feature>
<feature type="region of interest" description="Disordered" evidence="9">
    <location>
        <begin position="450"/>
        <end position="487"/>
    </location>
</feature>
<dbReference type="Proteomes" id="UP000694680">
    <property type="component" value="Chromosome 11"/>
</dbReference>
<dbReference type="PANTHER" id="PTHR21577">
    <property type="entry name" value="SHUGOSHIN"/>
    <property type="match status" value="1"/>
</dbReference>
<feature type="compositionally biased region" description="Basic and acidic residues" evidence="9">
    <location>
        <begin position="266"/>
        <end position="306"/>
    </location>
</feature>
<dbReference type="CTD" id="151648"/>
<dbReference type="Ensembl" id="ENSGWIT00000012201.1">
    <property type="protein sequence ID" value="ENSGWIP00000010976.1"/>
    <property type="gene ID" value="ENSGWIG00000006433.1"/>
</dbReference>